<feature type="non-terminal residue" evidence="3">
    <location>
        <position position="1"/>
    </location>
</feature>
<keyword evidence="1 3" id="KW-0328">Glycosyltransferase</keyword>
<comment type="caution">
    <text evidence="3">The sequence shown here is derived from an EMBL/GenBank/DDBJ whole genome shotgun (WGS) entry which is preliminary data.</text>
</comment>
<dbReference type="GO" id="GO:0016757">
    <property type="term" value="F:glycosyltransferase activity"/>
    <property type="evidence" value="ECO:0007669"/>
    <property type="project" value="UniProtKB-KW"/>
</dbReference>
<organism evidence="3">
    <name type="scientific">human gut metagenome</name>
    <dbReference type="NCBI Taxonomy" id="408170"/>
    <lineage>
        <taxon>unclassified sequences</taxon>
        <taxon>metagenomes</taxon>
        <taxon>organismal metagenomes</taxon>
    </lineage>
</organism>
<name>W1XVJ7_9ZZZZ</name>
<evidence type="ECO:0000256" key="2">
    <source>
        <dbReference type="ARBA" id="ARBA00022679"/>
    </source>
</evidence>
<dbReference type="EMBL" id="AZMM01012657">
    <property type="protein sequence ID" value="ETJ32899.1"/>
    <property type="molecule type" value="Genomic_DNA"/>
</dbReference>
<gene>
    <name evidence="3" type="ORF">Q604_UNBC12657G0001</name>
</gene>
<reference evidence="3" key="1">
    <citation type="submission" date="2013-12" db="EMBL/GenBank/DDBJ databases">
        <title>A Varibaculum cambriense genome reconstructed from a premature infant gut community with otherwise low bacterial novelty that shifts toward anaerobic metabolism during the third week of life.</title>
        <authorList>
            <person name="Brown C.T."/>
            <person name="Sharon I."/>
            <person name="Thomas B.C."/>
            <person name="Castelle C.J."/>
            <person name="Morowitz M.J."/>
            <person name="Banfield J.F."/>
        </authorList>
    </citation>
    <scope>NUCLEOTIDE SEQUENCE</scope>
</reference>
<accession>W1XVJ7</accession>
<dbReference type="InterPro" id="IPR035902">
    <property type="entry name" value="Nuc_phospho_transferase"/>
</dbReference>
<dbReference type="AlphaFoldDB" id="W1XVJ7"/>
<proteinExistence type="predicted"/>
<evidence type="ECO:0000313" key="3">
    <source>
        <dbReference type="EMBL" id="ETJ32899.1"/>
    </source>
</evidence>
<protein>
    <submittedName>
        <fullName evidence="3">Anthranilate phosphoribosyltransferase</fullName>
    </submittedName>
</protein>
<dbReference type="SUPFAM" id="SSF52418">
    <property type="entry name" value="Nucleoside phosphorylase/phosphoribosyltransferase catalytic domain"/>
    <property type="match status" value="1"/>
</dbReference>
<evidence type="ECO:0000256" key="1">
    <source>
        <dbReference type="ARBA" id="ARBA00022676"/>
    </source>
</evidence>
<dbReference type="Gene3D" id="3.40.1030.10">
    <property type="entry name" value="Nucleoside phosphorylase/phosphoribosyltransferase catalytic domain"/>
    <property type="match status" value="1"/>
</dbReference>
<sequence length="52" mass="5569">KRTAVLLNAGMAIYLAKEGITLAEGIEEAKNMIDSGKALATMEQFVKATKEV</sequence>
<keyword evidence="2 3" id="KW-0808">Transferase</keyword>